<evidence type="ECO:0000313" key="2">
    <source>
        <dbReference type="EMBL" id="KAH6594533.1"/>
    </source>
</evidence>
<organism evidence="2 3">
    <name type="scientific">Batrachochytrium salamandrivorans</name>
    <dbReference type="NCBI Taxonomy" id="1357716"/>
    <lineage>
        <taxon>Eukaryota</taxon>
        <taxon>Fungi</taxon>
        <taxon>Fungi incertae sedis</taxon>
        <taxon>Chytridiomycota</taxon>
        <taxon>Chytridiomycota incertae sedis</taxon>
        <taxon>Chytridiomycetes</taxon>
        <taxon>Rhizophydiales</taxon>
        <taxon>Rhizophydiales incertae sedis</taxon>
        <taxon>Batrachochytrium</taxon>
    </lineage>
</organism>
<feature type="region of interest" description="Disordered" evidence="1">
    <location>
        <begin position="1"/>
        <end position="22"/>
    </location>
</feature>
<name>A0ABQ8F9Z7_9FUNG</name>
<gene>
    <name evidence="2" type="ORF">BASA50_006483</name>
</gene>
<sequence>MFMTTKARWNTEGDSSAPGPVAGCWMTSNPGTVKRNLDEVMQVSEMAQSLVFLTIWRIAGRLLLMLATLTARICRDSGGGRAVVGRGWSGRRCR</sequence>
<accession>A0ABQ8F9Z7</accession>
<evidence type="ECO:0000313" key="3">
    <source>
        <dbReference type="Proteomes" id="UP001648503"/>
    </source>
</evidence>
<keyword evidence="3" id="KW-1185">Reference proteome</keyword>
<comment type="caution">
    <text evidence="2">The sequence shown here is derived from an EMBL/GenBank/DDBJ whole genome shotgun (WGS) entry which is preliminary data.</text>
</comment>
<proteinExistence type="predicted"/>
<reference evidence="2 3" key="1">
    <citation type="submission" date="2021-02" db="EMBL/GenBank/DDBJ databases">
        <title>Variation within the Batrachochytrium salamandrivorans European outbreak.</title>
        <authorList>
            <person name="Kelly M."/>
            <person name="Pasmans F."/>
            <person name="Shea T.P."/>
            <person name="Munoz J.F."/>
            <person name="Carranza S."/>
            <person name="Cuomo C.A."/>
            <person name="Martel A."/>
        </authorList>
    </citation>
    <scope>NUCLEOTIDE SEQUENCE [LARGE SCALE GENOMIC DNA]</scope>
    <source>
        <strain evidence="2 3">AMFP18/2</strain>
    </source>
</reference>
<evidence type="ECO:0000256" key="1">
    <source>
        <dbReference type="SAM" id="MobiDB-lite"/>
    </source>
</evidence>
<dbReference type="Proteomes" id="UP001648503">
    <property type="component" value="Unassembled WGS sequence"/>
</dbReference>
<protein>
    <submittedName>
        <fullName evidence="2">Uncharacterized protein</fullName>
    </submittedName>
</protein>
<dbReference type="EMBL" id="JAFCIX010000332">
    <property type="protein sequence ID" value="KAH6594533.1"/>
    <property type="molecule type" value="Genomic_DNA"/>
</dbReference>